<keyword evidence="1" id="KW-0547">Nucleotide-binding</keyword>
<dbReference type="GO" id="GO:0005524">
    <property type="term" value="F:ATP binding"/>
    <property type="evidence" value="ECO:0007669"/>
    <property type="project" value="UniProtKB-KW"/>
</dbReference>
<gene>
    <name evidence="4" type="ORF">D3C57_121990</name>
</gene>
<name>A0A3L8RMY2_STRRN</name>
<dbReference type="PRINTS" id="PR00038">
    <property type="entry name" value="HTHLUXR"/>
</dbReference>
<reference evidence="4 5" key="1">
    <citation type="journal article" date="2018" name="J. Biol. Chem.">
        <title>Discovery of the actinoplanic acid pathway in Streptomyces rapamycinicus reveals a genetically conserved synergism with rapamycin.</title>
        <authorList>
            <person name="Mrak P."/>
            <person name="Krastel P."/>
            <person name="Pivk Lukancic P."/>
            <person name="Tao J."/>
            <person name="Pistorius D."/>
            <person name="Moore C.M."/>
        </authorList>
    </citation>
    <scope>NUCLEOTIDE SEQUENCE [LARGE SCALE GENOMIC DNA]</scope>
    <source>
        <strain evidence="4 5">NRRL 5491</strain>
    </source>
</reference>
<dbReference type="InterPro" id="IPR000792">
    <property type="entry name" value="Tscrpt_reg_LuxR_C"/>
</dbReference>
<dbReference type="GO" id="GO:0006355">
    <property type="term" value="P:regulation of DNA-templated transcription"/>
    <property type="evidence" value="ECO:0007669"/>
    <property type="project" value="InterPro"/>
</dbReference>
<dbReference type="CDD" id="cd06170">
    <property type="entry name" value="LuxR_C_like"/>
    <property type="match status" value="1"/>
</dbReference>
<dbReference type="SUPFAM" id="SSF46894">
    <property type="entry name" value="C-terminal effector domain of the bipartite response regulators"/>
    <property type="match status" value="1"/>
</dbReference>
<dbReference type="Gene3D" id="1.25.40.10">
    <property type="entry name" value="Tetratricopeptide repeat domain"/>
    <property type="match status" value="1"/>
</dbReference>
<protein>
    <recommendedName>
        <fullName evidence="3">HTH luxR-type domain-containing protein</fullName>
    </recommendedName>
</protein>
<dbReference type="SMART" id="SM00421">
    <property type="entry name" value="HTH_LUXR"/>
    <property type="match status" value="1"/>
</dbReference>
<dbReference type="InterPro" id="IPR036388">
    <property type="entry name" value="WH-like_DNA-bd_sf"/>
</dbReference>
<dbReference type="Pfam" id="PF00196">
    <property type="entry name" value="GerE"/>
    <property type="match status" value="1"/>
</dbReference>
<dbReference type="InterPro" id="IPR011990">
    <property type="entry name" value="TPR-like_helical_dom_sf"/>
</dbReference>
<dbReference type="SUPFAM" id="SSF52540">
    <property type="entry name" value="P-loop containing nucleoside triphosphate hydrolases"/>
    <property type="match status" value="1"/>
</dbReference>
<dbReference type="Pfam" id="PF13191">
    <property type="entry name" value="AAA_16"/>
    <property type="match status" value="1"/>
</dbReference>
<dbReference type="Gene3D" id="3.40.50.300">
    <property type="entry name" value="P-loop containing nucleotide triphosphate hydrolases"/>
    <property type="match status" value="1"/>
</dbReference>
<accession>A0A3L8RMY2</accession>
<evidence type="ECO:0000313" key="4">
    <source>
        <dbReference type="EMBL" id="RLV81101.1"/>
    </source>
</evidence>
<dbReference type="PROSITE" id="PS00622">
    <property type="entry name" value="HTH_LUXR_1"/>
    <property type="match status" value="1"/>
</dbReference>
<sequence length="928" mass="100630">MELAERMGELTQLRSMLSTCLAGEGGVTLVTGAVACGKTSLLNTFARDVKDAGALFLHAGASRAEQLLPLGVVGQLLDSAPLSASQSQRSARLSAECVTERPDQDSETLEQQHARVIHEFCTLLLELTTQGPLVVGIDDVQYADRLSLQFLSYLTRRLAAEPILIVLNEWAVLEPALDSFRAELISHSHCRRIRLGPLSPAGVAELLADHTDTWPSSPLPTACAEISGGNPLLIRALIEDHATVAGRVSTEDLAGPVVADAFREAVLVCVHRCGPDVLEGAQGLAVLDDAGTPALLARLLDIEPHQADHIVEVLTMAGLLADGHFRHPAARTAVLDNIAGKDRTRLHRRAAELLYQEGAQATTVAAHLITSNQTDAPWTVPVLREAADQALVGDQVEQAIKLLKLARRNCADKRQQAAVTTLLAEVEWRLNPSAAARLLPELIEAVRAGVMETDVTAPVGLLLWNGELAHAIDALNQLYATVDRSDSQAVTELHILRLWAGCSYPVLLRRAPEPSGFPHPDDSLSEAAATDMRLRALTAFTTVLRQDTHAKAVTAAEQVLQSCHLGHAVMDPVIPALLTLTYADRLDKAAPWCDALLAEARARHVPAWQAILSAVRADIALRQGDPEAAEQHARSALGAISDRSWGVALGAPLGILLQALTSLGRHAEAEELTRAAPPEVFQTRWGVLYLYARGRCHLAANRLQAGLSDLTTCGELLAAWDMDLPGFLPWRADAARIHLRLGNVRQARRLAEEQLTRPLTRGSRTHGIALRTLAACSELKQRPHLLRKAAEELQEQGDRLELAETLTDLSEAHYALGESDRARMMARRAWHVATECRTDVLRERLSVCLAEEDAAPLIDTAGVTALSDAERRVATLAAKGHTNREIARKLYITVSTVEQHLTRAYRKLDVRSRVDLPVWLQPSGAATT</sequence>
<dbReference type="PANTHER" id="PTHR16305:SF28">
    <property type="entry name" value="GUANYLATE CYCLASE DOMAIN-CONTAINING PROTEIN"/>
    <property type="match status" value="1"/>
</dbReference>
<evidence type="ECO:0000259" key="3">
    <source>
        <dbReference type="PROSITE" id="PS50043"/>
    </source>
</evidence>
<dbReference type="InterPro" id="IPR016032">
    <property type="entry name" value="Sig_transdc_resp-reg_C-effctor"/>
</dbReference>
<organism evidence="4 5">
    <name type="scientific">Streptomyces rapamycinicus (strain ATCC 29253 / DSM 41530 / NRRL 5491 / AYB-994)</name>
    <name type="common">Streptomyces hygroscopicus (strain ATCC 29253)</name>
    <dbReference type="NCBI Taxonomy" id="1343740"/>
    <lineage>
        <taxon>Bacteria</taxon>
        <taxon>Bacillati</taxon>
        <taxon>Actinomycetota</taxon>
        <taxon>Actinomycetes</taxon>
        <taxon>Kitasatosporales</taxon>
        <taxon>Streptomycetaceae</taxon>
        <taxon>Streptomyces</taxon>
        <taxon>Streptomyces violaceusniger group</taxon>
    </lineage>
</organism>
<evidence type="ECO:0000256" key="2">
    <source>
        <dbReference type="ARBA" id="ARBA00022840"/>
    </source>
</evidence>
<dbReference type="GO" id="GO:0003677">
    <property type="term" value="F:DNA binding"/>
    <property type="evidence" value="ECO:0007669"/>
    <property type="project" value="InterPro"/>
</dbReference>
<dbReference type="AlphaFoldDB" id="A0A3L8RMY2"/>
<evidence type="ECO:0000313" key="5">
    <source>
        <dbReference type="Proteomes" id="UP000281594"/>
    </source>
</evidence>
<feature type="domain" description="HTH luxR-type" evidence="3">
    <location>
        <begin position="859"/>
        <end position="924"/>
    </location>
</feature>
<dbReference type="PANTHER" id="PTHR16305">
    <property type="entry name" value="TESTICULAR SOLUBLE ADENYLYL CYCLASE"/>
    <property type="match status" value="1"/>
</dbReference>
<proteinExistence type="predicted"/>
<dbReference type="PROSITE" id="PS50043">
    <property type="entry name" value="HTH_LUXR_2"/>
    <property type="match status" value="1"/>
</dbReference>
<dbReference type="EMBL" id="QYCY01000001">
    <property type="protein sequence ID" value="RLV81101.1"/>
    <property type="molecule type" value="Genomic_DNA"/>
</dbReference>
<keyword evidence="2" id="KW-0067">ATP-binding</keyword>
<dbReference type="STRING" id="1343740.M271_21560"/>
<dbReference type="Proteomes" id="UP000281594">
    <property type="component" value="Unassembled WGS sequence"/>
</dbReference>
<dbReference type="InterPro" id="IPR041664">
    <property type="entry name" value="AAA_16"/>
</dbReference>
<comment type="caution">
    <text evidence="4">The sequence shown here is derived from an EMBL/GenBank/DDBJ whole genome shotgun (WGS) entry which is preliminary data.</text>
</comment>
<dbReference type="InterPro" id="IPR027417">
    <property type="entry name" value="P-loop_NTPase"/>
</dbReference>
<evidence type="ECO:0000256" key="1">
    <source>
        <dbReference type="ARBA" id="ARBA00022741"/>
    </source>
</evidence>
<dbReference type="GO" id="GO:0004016">
    <property type="term" value="F:adenylate cyclase activity"/>
    <property type="evidence" value="ECO:0007669"/>
    <property type="project" value="TreeGrafter"/>
</dbReference>
<dbReference type="GO" id="GO:0005737">
    <property type="term" value="C:cytoplasm"/>
    <property type="evidence" value="ECO:0007669"/>
    <property type="project" value="TreeGrafter"/>
</dbReference>
<dbReference type="Gene3D" id="1.10.10.10">
    <property type="entry name" value="Winged helix-like DNA-binding domain superfamily/Winged helix DNA-binding domain"/>
    <property type="match status" value="1"/>
</dbReference>